<evidence type="ECO:0000313" key="3">
    <source>
        <dbReference type="Proteomes" id="UP000603904"/>
    </source>
</evidence>
<evidence type="ECO:0000259" key="1">
    <source>
        <dbReference type="Pfam" id="PF03372"/>
    </source>
</evidence>
<organism evidence="2 3">
    <name type="scientific">Microbispora corallina</name>
    <dbReference type="NCBI Taxonomy" id="83302"/>
    <lineage>
        <taxon>Bacteria</taxon>
        <taxon>Bacillati</taxon>
        <taxon>Actinomycetota</taxon>
        <taxon>Actinomycetes</taxon>
        <taxon>Streptosporangiales</taxon>
        <taxon>Streptosporangiaceae</taxon>
        <taxon>Microbispora</taxon>
    </lineage>
</organism>
<dbReference type="Pfam" id="PF03372">
    <property type="entry name" value="Exo_endo_phos"/>
    <property type="match status" value="1"/>
</dbReference>
<comment type="caution">
    <text evidence="2">The sequence shown here is derived from an EMBL/GenBank/DDBJ whole genome shotgun (WGS) entry which is preliminary data.</text>
</comment>
<name>A0ABQ4FR56_9ACTN</name>
<protein>
    <recommendedName>
        <fullName evidence="1">Endonuclease/exonuclease/phosphatase domain-containing protein</fullName>
    </recommendedName>
</protein>
<gene>
    <name evidence="2" type="ORF">Mco01_03020</name>
</gene>
<keyword evidence="3" id="KW-1185">Reference proteome</keyword>
<reference evidence="2 3" key="1">
    <citation type="submission" date="2021-01" db="EMBL/GenBank/DDBJ databases">
        <title>Whole genome shotgun sequence of Microbispora corallina NBRC 16416.</title>
        <authorList>
            <person name="Komaki H."/>
            <person name="Tamura T."/>
        </authorList>
    </citation>
    <scope>NUCLEOTIDE SEQUENCE [LARGE SCALE GENOMIC DNA]</scope>
    <source>
        <strain evidence="2 3">NBRC 16416</strain>
    </source>
</reference>
<dbReference type="InterPro" id="IPR005135">
    <property type="entry name" value="Endo/exonuclease/phosphatase"/>
</dbReference>
<feature type="domain" description="Endonuclease/exonuclease/phosphatase" evidence="1">
    <location>
        <begin position="5"/>
        <end position="219"/>
    </location>
</feature>
<sequence>MLRVATYNVRSLRDDQEALVRVVAAMRPDVLCLQEAPRFAGWRRRRRDLAARLGMTVAAGGRVGGVAVLAGPAVRVLRARSLRLRWYAGLEWRAVALAVVEKDGDRYAVASAHLDLVAGARLRHAVEAVAFLEEAARGSRALPVLGCDVNERPDGPAWGHLARRYADCFTVAPRGDGRTFPSARPGARIDAVFAGRGVEVLSCGDAGAAPADLAAASDHRPVVAELRPSHPL</sequence>
<accession>A0ABQ4FR56</accession>
<proteinExistence type="predicted"/>
<dbReference type="RefSeq" id="WP_204055077.1">
    <property type="nucleotide sequence ID" value="NZ_BAAAGP010000001.1"/>
</dbReference>
<dbReference type="Proteomes" id="UP000603904">
    <property type="component" value="Unassembled WGS sequence"/>
</dbReference>
<dbReference type="SUPFAM" id="SSF56219">
    <property type="entry name" value="DNase I-like"/>
    <property type="match status" value="1"/>
</dbReference>
<dbReference type="Gene3D" id="3.60.10.10">
    <property type="entry name" value="Endonuclease/exonuclease/phosphatase"/>
    <property type="match status" value="1"/>
</dbReference>
<evidence type="ECO:0000313" key="2">
    <source>
        <dbReference type="EMBL" id="GIH37302.1"/>
    </source>
</evidence>
<dbReference type="EMBL" id="BOOC01000001">
    <property type="protein sequence ID" value="GIH37302.1"/>
    <property type="molecule type" value="Genomic_DNA"/>
</dbReference>
<dbReference type="InterPro" id="IPR036691">
    <property type="entry name" value="Endo/exonu/phosph_ase_sf"/>
</dbReference>